<dbReference type="PANTHER" id="PTHR32494">
    <property type="entry name" value="ALLANTOATE DEIMINASE-RELATED"/>
    <property type="match status" value="1"/>
</dbReference>
<protein>
    <submittedName>
        <fullName evidence="2">Unannotated protein</fullName>
    </submittedName>
</protein>
<sequence length="409" mass="43685">MTDFDTLWAELEPIGRQAATGGYRRYAYDAAELECREWFVSTATDRGLDVEIDRNGNLWAWWIPSGVKADAPALVIGSHLDSVPDGGAFDGPLGVVSSFAALDAVRRTGLAPVAPIAVVAFADEEGARFGMACAGSRLMTGQLEPDKARALRGRDGATMEQAMVDAGHDPSGLGRDAERLGRIGMFVELHVEQGRSLIDEGAPVGVATSIWPHGRYRFTFRGVADHAGTTRMVDRHDPMIAFAHTALSANTAARERDSRATFGRLEVEPNGTNAIPSEVRAWLDARAVDQRTLDEMLERIRTDAAVSSLENGTEFDVMAESVTPLLDFDEALRDRLAAAIAVEQGVPAVPVLPTGAGHDAGILASAGVNTAMLFVRNPTGVSHSPHEHAERDDCLAGVEALAAVLRELA</sequence>
<dbReference type="Gene3D" id="3.40.630.10">
    <property type="entry name" value="Zn peptidases"/>
    <property type="match status" value="1"/>
</dbReference>
<dbReference type="Gene3D" id="3.30.70.360">
    <property type="match status" value="1"/>
</dbReference>
<keyword evidence="1" id="KW-0378">Hydrolase</keyword>
<dbReference type="InterPro" id="IPR036264">
    <property type="entry name" value="Bact_exopeptidase_dim_dom"/>
</dbReference>
<dbReference type="PIRSF" id="PIRSF001235">
    <property type="entry name" value="Amidase_carbamoylase"/>
    <property type="match status" value="1"/>
</dbReference>
<dbReference type="GO" id="GO:0016813">
    <property type="term" value="F:hydrolase activity, acting on carbon-nitrogen (but not peptide) bonds, in linear amidines"/>
    <property type="evidence" value="ECO:0007669"/>
    <property type="project" value="InterPro"/>
</dbReference>
<organism evidence="2">
    <name type="scientific">freshwater metagenome</name>
    <dbReference type="NCBI Taxonomy" id="449393"/>
    <lineage>
        <taxon>unclassified sequences</taxon>
        <taxon>metagenomes</taxon>
        <taxon>ecological metagenomes</taxon>
    </lineage>
</organism>
<reference evidence="2" key="1">
    <citation type="submission" date="2020-05" db="EMBL/GenBank/DDBJ databases">
        <authorList>
            <person name="Chiriac C."/>
            <person name="Salcher M."/>
            <person name="Ghai R."/>
            <person name="Kavagutti S V."/>
        </authorList>
    </citation>
    <scope>NUCLEOTIDE SEQUENCE</scope>
</reference>
<dbReference type="NCBIfam" id="NF006770">
    <property type="entry name" value="PRK09290.1-4"/>
    <property type="match status" value="1"/>
</dbReference>
<dbReference type="InterPro" id="IPR002933">
    <property type="entry name" value="Peptidase_M20"/>
</dbReference>
<dbReference type="AlphaFoldDB" id="A0A6J7J4C0"/>
<dbReference type="SUPFAM" id="SSF53187">
    <property type="entry name" value="Zn-dependent exopeptidases"/>
    <property type="match status" value="1"/>
</dbReference>
<dbReference type="PANTHER" id="PTHR32494:SF5">
    <property type="entry name" value="ALLANTOATE AMIDOHYDROLASE"/>
    <property type="match status" value="1"/>
</dbReference>
<dbReference type="EMBL" id="CAFBNE010000015">
    <property type="protein sequence ID" value="CAB4938193.1"/>
    <property type="molecule type" value="Genomic_DNA"/>
</dbReference>
<proteinExistence type="predicted"/>
<evidence type="ECO:0000256" key="1">
    <source>
        <dbReference type="ARBA" id="ARBA00022801"/>
    </source>
</evidence>
<dbReference type="Pfam" id="PF01546">
    <property type="entry name" value="Peptidase_M20"/>
    <property type="match status" value="1"/>
</dbReference>
<dbReference type="InterPro" id="IPR010158">
    <property type="entry name" value="Amidase_Cbmase"/>
</dbReference>
<dbReference type="SUPFAM" id="SSF55031">
    <property type="entry name" value="Bacterial exopeptidase dimerisation domain"/>
    <property type="match status" value="1"/>
</dbReference>
<gene>
    <name evidence="2" type="ORF">UFOPK3772_00721</name>
</gene>
<dbReference type="CDD" id="cd03884">
    <property type="entry name" value="M20_bAS"/>
    <property type="match status" value="1"/>
</dbReference>
<accession>A0A6J7J4C0</accession>
<evidence type="ECO:0000313" key="2">
    <source>
        <dbReference type="EMBL" id="CAB4938193.1"/>
    </source>
</evidence>
<dbReference type="NCBIfam" id="TIGR01879">
    <property type="entry name" value="hydantase"/>
    <property type="match status" value="1"/>
</dbReference>
<name>A0A6J7J4C0_9ZZZZ</name>